<name>A0A0D2JUI7_9BACT</name>
<evidence type="ECO:0000313" key="1">
    <source>
        <dbReference type="EMBL" id="KIX13175.1"/>
    </source>
</evidence>
<gene>
    <name evidence="1" type="ORF">X474_14545</name>
</gene>
<dbReference type="SUPFAM" id="SSF46689">
    <property type="entry name" value="Homeodomain-like"/>
    <property type="match status" value="1"/>
</dbReference>
<proteinExistence type="predicted"/>
<dbReference type="InParanoid" id="A0A0D2JUI7"/>
<comment type="caution">
    <text evidence="1">The sequence shown here is derived from an EMBL/GenBank/DDBJ whole genome shotgun (WGS) entry which is preliminary data.</text>
</comment>
<reference evidence="1 2" key="1">
    <citation type="submission" date="2013-11" db="EMBL/GenBank/DDBJ databases">
        <title>Metagenomic analysis of a methanogenic consortium involved in long chain n-alkane degradation.</title>
        <authorList>
            <person name="Davidova I.A."/>
            <person name="Callaghan A.V."/>
            <person name="Wawrik B."/>
            <person name="Pruitt S."/>
            <person name="Marks C."/>
            <person name="Duncan K.E."/>
            <person name="Suflita J.M."/>
        </authorList>
    </citation>
    <scope>NUCLEOTIDE SEQUENCE [LARGE SCALE GENOMIC DNA]</scope>
    <source>
        <strain evidence="1 2">SPR</strain>
    </source>
</reference>
<protein>
    <submittedName>
        <fullName evidence="1">Transposase ISDvu4</fullName>
    </submittedName>
</protein>
<dbReference type="EMBL" id="AZAC01000017">
    <property type="protein sequence ID" value="KIX13175.1"/>
    <property type="molecule type" value="Genomic_DNA"/>
</dbReference>
<dbReference type="STRING" id="1429043.X474_14545"/>
<organism evidence="1 2">
    <name type="scientific">Dethiosulfatarculus sandiegensis</name>
    <dbReference type="NCBI Taxonomy" id="1429043"/>
    <lineage>
        <taxon>Bacteria</taxon>
        <taxon>Pseudomonadati</taxon>
        <taxon>Thermodesulfobacteriota</taxon>
        <taxon>Desulfarculia</taxon>
        <taxon>Desulfarculales</taxon>
        <taxon>Desulfarculaceae</taxon>
        <taxon>Dethiosulfatarculus</taxon>
    </lineage>
</organism>
<dbReference type="PATRIC" id="fig|1429043.3.peg.3082"/>
<dbReference type="Proteomes" id="UP000032233">
    <property type="component" value="Unassembled WGS sequence"/>
</dbReference>
<dbReference type="AlphaFoldDB" id="A0A0D2JUI7"/>
<sequence>MTTEKKVARRKLSLLELAAEMKNVSRACKIMGYSRQQFYEIRRNYQTYGAEGLIDRLPGPKGPHPNRVSEEIEKAILDHCLDYPTHGCLRVADELALKGIQVSSGGVRGVWSRHNLLSRHERLLRLERHVSETKIVLSEGVSGISCIEPIVR</sequence>
<keyword evidence="2" id="KW-1185">Reference proteome</keyword>
<evidence type="ECO:0000313" key="2">
    <source>
        <dbReference type="Proteomes" id="UP000032233"/>
    </source>
</evidence>
<dbReference type="Pfam" id="PF13551">
    <property type="entry name" value="HTH_29"/>
    <property type="match status" value="1"/>
</dbReference>
<dbReference type="InterPro" id="IPR009057">
    <property type="entry name" value="Homeodomain-like_sf"/>
</dbReference>
<accession>A0A0D2JUI7</accession>